<reference evidence="2 3" key="1">
    <citation type="journal article" date="2023" name="G3 (Bethesda)">
        <title>A chromosome-level genome assembly of Zasmidium syzygii isolated from banana leaves.</title>
        <authorList>
            <person name="van Westerhoven A.C."/>
            <person name="Mehrabi R."/>
            <person name="Talebi R."/>
            <person name="Steentjes M.B.F."/>
            <person name="Corcolon B."/>
            <person name="Chong P.A."/>
            <person name="Kema G.H.J."/>
            <person name="Seidl M.F."/>
        </authorList>
    </citation>
    <scope>NUCLEOTIDE SEQUENCE [LARGE SCALE GENOMIC DNA]</scope>
    <source>
        <strain evidence="2 3">P124</strain>
    </source>
</reference>
<organism evidence="2 3">
    <name type="scientific">Zasmidium cellare</name>
    <name type="common">Wine cellar mold</name>
    <name type="synonym">Racodium cellare</name>
    <dbReference type="NCBI Taxonomy" id="395010"/>
    <lineage>
        <taxon>Eukaryota</taxon>
        <taxon>Fungi</taxon>
        <taxon>Dikarya</taxon>
        <taxon>Ascomycota</taxon>
        <taxon>Pezizomycotina</taxon>
        <taxon>Dothideomycetes</taxon>
        <taxon>Dothideomycetidae</taxon>
        <taxon>Mycosphaerellales</taxon>
        <taxon>Mycosphaerellaceae</taxon>
        <taxon>Zasmidium</taxon>
    </lineage>
</organism>
<accession>A0ABR0EG28</accession>
<evidence type="ECO:0000313" key="2">
    <source>
        <dbReference type="EMBL" id="KAK4500216.1"/>
    </source>
</evidence>
<dbReference type="InterPro" id="IPR025714">
    <property type="entry name" value="Methyltranfer_dom"/>
</dbReference>
<name>A0ABR0EG28_ZASCE</name>
<dbReference type="Proteomes" id="UP001305779">
    <property type="component" value="Unassembled WGS sequence"/>
</dbReference>
<gene>
    <name evidence="2" type="ORF">PRZ48_008402</name>
</gene>
<dbReference type="CDD" id="cd02440">
    <property type="entry name" value="AdoMet_MTases"/>
    <property type="match status" value="1"/>
</dbReference>
<evidence type="ECO:0000313" key="3">
    <source>
        <dbReference type="Proteomes" id="UP001305779"/>
    </source>
</evidence>
<dbReference type="EMBL" id="JAXOVC010000006">
    <property type="protein sequence ID" value="KAK4500216.1"/>
    <property type="molecule type" value="Genomic_DNA"/>
</dbReference>
<dbReference type="Pfam" id="PF13847">
    <property type="entry name" value="Methyltransf_31"/>
    <property type="match status" value="1"/>
</dbReference>
<dbReference type="InterPro" id="IPR029063">
    <property type="entry name" value="SAM-dependent_MTases_sf"/>
</dbReference>
<evidence type="ECO:0000259" key="1">
    <source>
        <dbReference type="Pfam" id="PF13847"/>
    </source>
</evidence>
<protein>
    <recommendedName>
        <fullName evidence="1">Methyltransferase domain-containing protein</fullName>
    </recommendedName>
</protein>
<proteinExistence type="predicted"/>
<dbReference type="SUPFAM" id="SSF53335">
    <property type="entry name" value="S-adenosyl-L-methionine-dependent methyltransferases"/>
    <property type="match status" value="1"/>
</dbReference>
<dbReference type="Gene3D" id="3.40.50.150">
    <property type="entry name" value="Vaccinia Virus protein VP39"/>
    <property type="match status" value="1"/>
</dbReference>
<feature type="domain" description="Methyltransferase" evidence="1">
    <location>
        <begin position="46"/>
        <end position="153"/>
    </location>
</feature>
<dbReference type="PANTHER" id="PTHR43591">
    <property type="entry name" value="METHYLTRANSFERASE"/>
    <property type="match status" value="1"/>
</dbReference>
<comment type="caution">
    <text evidence="2">The sequence shown here is derived from an EMBL/GenBank/DDBJ whole genome shotgun (WGS) entry which is preliminary data.</text>
</comment>
<sequence>MASTKEHNAYVPGYKPSHIQNHTWRTAENSAAYLLPTLQAKAKVNPHLRLLDCGAGPGSISVSLAKYIPQGEVIATDLSEEVIQRAAELAKAEGVGNLKVQAANVYELPFADDSFDIVHAQQVLCHLDAPVEALQSMLRVCKPGGVVALREVDMRMWDFWPELEPLTQFNKLITLVMSSNGGNPTIGARLPSLAMQAGIPRERIQASMGAWCFSTREEREMWGGSMRDRLKDGGMRKVVLERKLGWGEEDMDKMAEAWDEWIAAEDGCFGCLNGEVIITK</sequence>
<dbReference type="PANTHER" id="PTHR43591:SF24">
    <property type="entry name" value="2-METHOXY-6-POLYPRENYL-1,4-BENZOQUINOL METHYLASE, MITOCHONDRIAL"/>
    <property type="match status" value="1"/>
</dbReference>
<keyword evidence="3" id="KW-1185">Reference proteome</keyword>